<dbReference type="InterPro" id="IPR050698">
    <property type="entry name" value="MBL"/>
</dbReference>
<dbReference type="Proteomes" id="UP000613113">
    <property type="component" value="Unassembled WGS sequence"/>
</dbReference>
<name>A0ABR6YJX5_9BURK</name>
<dbReference type="SUPFAM" id="SSF56281">
    <property type="entry name" value="Metallo-hydrolase/oxidoreductase"/>
    <property type="match status" value="1"/>
</dbReference>
<organism evidence="4 5">
    <name type="scientific">Undibacterium griseum</name>
    <dbReference type="NCBI Taxonomy" id="2762295"/>
    <lineage>
        <taxon>Bacteria</taxon>
        <taxon>Pseudomonadati</taxon>
        <taxon>Pseudomonadota</taxon>
        <taxon>Betaproteobacteria</taxon>
        <taxon>Burkholderiales</taxon>
        <taxon>Oxalobacteraceae</taxon>
        <taxon>Undibacterium</taxon>
    </lineage>
</organism>
<dbReference type="Pfam" id="PF07521">
    <property type="entry name" value="RMMBL"/>
    <property type="match status" value="1"/>
</dbReference>
<dbReference type="Pfam" id="PF16661">
    <property type="entry name" value="Lactamase_B_6"/>
    <property type="match status" value="1"/>
</dbReference>
<dbReference type="Gene3D" id="3.60.15.10">
    <property type="entry name" value="Ribonuclease Z/Hydroxyacylglutathione hydrolase-like"/>
    <property type="match status" value="1"/>
</dbReference>
<evidence type="ECO:0000259" key="3">
    <source>
        <dbReference type="SMART" id="SM01027"/>
    </source>
</evidence>
<gene>
    <name evidence="4" type="ORF">H8K27_03570</name>
</gene>
<dbReference type="RefSeq" id="WP_186861806.1">
    <property type="nucleotide sequence ID" value="NZ_JACOGC010000001.1"/>
</dbReference>
<dbReference type="Pfam" id="PF10996">
    <property type="entry name" value="Beta-Casp"/>
    <property type="match status" value="1"/>
</dbReference>
<evidence type="ECO:0000256" key="1">
    <source>
        <dbReference type="ARBA" id="ARBA00022801"/>
    </source>
</evidence>
<dbReference type="InterPro" id="IPR036866">
    <property type="entry name" value="RibonucZ/Hydroxyglut_hydro"/>
</dbReference>
<dbReference type="InterPro" id="IPR001279">
    <property type="entry name" value="Metallo-B-lactamas"/>
</dbReference>
<dbReference type="PANTHER" id="PTHR11203">
    <property type="entry name" value="CLEAVAGE AND POLYADENYLATION SPECIFICITY FACTOR FAMILY MEMBER"/>
    <property type="match status" value="1"/>
</dbReference>
<feature type="domain" description="Metallo-beta-lactamase" evidence="2">
    <location>
        <begin position="13"/>
        <end position="243"/>
    </location>
</feature>
<evidence type="ECO:0000259" key="2">
    <source>
        <dbReference type="SMART" id="SM00849"/>
    </source>
</evidence>
<dbReference type="PANTHER" id="PTHR11203:SF37">
    <property type="entry name" value="INTEGRATOR COMPLEX SUBUNIT 11"/>
    <property type="match status" value="1"/>
</dbReference>
<dbReference type="SMART" id="SM01027">
    <property type="entry name" value="Beta-Casp"/>
    <property type="match status" value="1"/>
</dbReference>
<feature type="domain" description="Beta-Casp" evidence="3">
    <location>
        <begin position="255"/>
        <end position="381"/>
    </location>
</feature>
<proteinExistence type="predicted"/>
<dbReference type="SMART" id="SM00849">
    <property type="entry name" value="Lactamase_B"/>
    <property type="match status" value="1"/>
</dbReference>
<dbReference type="Gene3D" id="3.40.50.10890">
    <property type="match status" value="1"/>
</dbReference>
<dbReference type="InterPro" id="IPR022712">
    <property type="entry name" value="Beta_Casp"/>
</dbReference>
<keyword evidence="5" id="KW-1185">Reference proteome</keyword>
<accession>A0ABR6YJX5</accession>
<dbReference type="InterPro" id="IPR011108">
    <property type="entry name" value="RMMBL"/>
</dbReference>
<dbReference type="CDD" id="cd16295">
    <property type="entry name" value="TTHA0252-CPSF-like_MBL-fold"/>
    <property type="match status" value="1"/>
</dbReference>
<evidence type="ECO:0000313" key="5">
    <source>
        <dbReference type="Proteomes" id="UP000613113"/>
    </source>
</evidence>
<dbReference type="EMBL" id="JACOGC010000001">
    <property type="protein sequence ID" value="MBC3884202.1"/>
    <property type="molecule type" value="Genomic_DNA"/>
</dbReference>
<reference evidence="4 5" key="1">
    <citation type="submission" date="2020-08" db="EMBL/GenBank/DDBJ databases">
        <title>Novel species isolated from subtropical streams in China.</title>
        <authorList>
            <person name="Lu H."/>
        </authorList>
    </citation>
    <scope>NUCLEOTIDE SEQUENCE [LARGE SCALE GENOMIC DNA]</scope>
    <source>
        <strain evidence="4 5">FT31W</strain>
    </source>
</reference>
<comment type="caution">
    <text evidence="4">The sequence shown here is derived from an EMBL/GenBank/DDBJ whole genome shotgun (WGS) entry which is preliminary data.</text>
</comment>
<sequence length="473" mass="52201">MKLSFHGADLGVTGSCHLLECDGVRILIDCGMYQGSRNLNEENAGPFGFDAASIDYVLLTHAHLDHCGRLPLLVRRGFRGNIIATAATRDLARIVLLDSAHLQESEAEYQNKKNARRGNDKHMEALYNTHDVLHTLDHFTQTVHYDQELLIAPGITATFIDAGHILGSSSVVLNLTEDEKKCRIVFSGDIGSNGRKLLRDPATPPKADVVVMETTYGDRLHKPLDLSIEELYQVITDTFRHGGNVVIPTFALERAQELLYYLREGVQQHRLPRSMQVFLDSPMAISATEIFRQHTGCYDAGTAALFCDAGDPFDLPGLHFTRDVADSMAINRFSGGAVIMAGSGMCTGGRIQHHLKHHLWRQNASIVFVGFAAKGTLAREIIDGARTVRVLGEEIAVRAGIHTINGFSAHADRDELLAWHQHTHATQTFLVHGEEEVMRSFARLLPADAVSLPQTADSIDLTPYCHPKKTAKH</sequence>
<evidence type="ECO:0000313" key="4">
    <source>
        <dbReference type="EMBL" id="MBC3884202.1"/>
    </source>
</evidence>
<protein>
    <submittedName>
        <fullName evidence="4">MBL fold metallo-hydrolase</fullName>
    </submittedName>
</protein>
<keyword evidence="1" id="KW-0378">Hydrolase</keyword>